<proteinExistence type="predicted"/>
<reference evidence="1 2" key="1">
    <citation type="submission" date="2016-10" db="EMBL/GenBank/DDBJ databases">
        <authorList>
            <person name="de Groot N.N."/>
        </authorList>
    </citation>
    <scope>NUCLEOTIDE SEQUENCE [LARGE SCALE GENOMIC DNA]</scope>
    <source>
        <strain evidence="1 2">DSM 25186</strain>
    </source>
</reference>
<evidence type="ECO:0000313" key="2">
    <source>
        <dbReference type="Proteomes" id="UP000198510"/>
    </source>
</evidence>
<accession>A0A1G9HWG4</accession>
<organism evidence="1 2">
    <name type="scientific">Catalinimonas alkaloidigena</name>
    <dbReference type="NCBI Taxonomy" id="1075417"/>
    <lineage>
        <taxon>Bacteria</taxon>
        <taxon>Pseudomonadati</taxon>
        <taxon>Bacteroidota</taxon>
        <taxon>Cytophagia</taxon>
        <taxon>Cytophagales</taxon>
        <taxon>Catalimonadaceae</taxon>
        <taxon>Catalinimonas</taxon>
    </lineage>
</organism>
<gene>
    <name evidence="1" type="ORF">SAMN05421823_104561</name>
</gene>
<dbReference type="AlphaFoldDB" id="A0A1G9HWG4"/>
<dbReference type="EMBL" id="FNFO01000004">
    <property type="protein sequence ID" value="SDL17279.1"/>
    <property type="molecule type" value="Genomic_DNA"/>
</dbReference>
<sequence>MPRTPLLAPVGWERTNRLNLSHVALLYRFDY</sequence>
<evidence type="ECO:0000313" key="1">
    <source>
        <dbReference type="EMBL" id="SDL17279.1"/>
    </source>
</evidence>
<keyword evidence="2" id="KW-1185">Reference proteome</keyword>
<protein>
    <submittedName>
        <fullName evidence="1">Uncharacterized protein</fullName>
    </submittedName>
</protein>
<dbReference type="Proteomes" id="UP000198510">
    <property type="component" value="Unassembled WGS sequence"/>
</dbReference>
<dbReference type="STRING" id="1075417.SAMN05421823_104561"/>
<name>A0A1G9HWG4_9BACT</name>